<keyword evidence="7 8" id="KW-0472">Membrane</keyword>
<feature type="transmembrane region" description="Helical" evidence="8">
    <location>
        <begin position="220"/>
        <end position="248"/>
    </location>
</feature>
<reference evidence="10" key="1">
    <citation type="journal article" date="2019" name="Int. J. Syst. Evol. Microbiol.">
        <title>The Global Catalogue of Microorganisms (GCM) 10K type strain sequencing project: providing services to taxonomists for standard genome sequencing and annotation.</title>
        <authorList>
            <consortium name="The Broad Institute Genomics Platform"/>
            <consortium name="The Broad Institute Genome Sequencing Center for Infectious Disease"/>
            <person name="Wu L."/>
            <person name="Ma J."/>
        </authorList>
    </citation>
    <scope>NUCLEOTIDE SEQUENCE [LARGE SCALE GENOMIC DNA]</scope>
    <source>
        <strain evidence="10">CCUG 58412</strain>
    </source>
</reference>
<feature type="transmembrane region" description="Helical" evidence="8">
    <location>
        <begin position="12"/>
        <end position="32"/>
    </location>
</feature>
<evidence type="ECO:0000256" key="7">
    <source>
        <dbReference type="ARBA" id="ARBA00023136"/>
    </source>
</evidence>
<keyword evidence="3" id="KW-0645">Protease</keyword>
<keyword evidence="2" id="KW-1003">Cell membrane</keyword>
<feature type="transmembrane region" description="Helical" evidence="8">
    <location>
        <begin position="127"/>
        <end position="148"/>
    </location>
</feature>
<keyword evidence="5" id="KW-0378">Hydrolase</keyword>
<feature type="transmembrane region" description="Helical" evidence="8">
    <location>
        <begin position="260"/>
        <end position="280"/>
    </location>
</feature>
<comment type="caution">
    <text evidence="9">The sequence shown here is derived from an EMBL/GenBank/DDBJ whole genome shotgun (WGS) entry which is preliminary data.</text>
</comment>
<dbReference type="EMBL" id="JBHTKB010000001">
    <property type="protein sequence ID" value="MFD0912565.1"/>
    <property type="molecule type" value="Genomic_DNA"/>
</dbReference>
<proteinExistence type="predicted"/>
<feature type="transmembrane region" description="Helical" evidence="8">
    <location>
        <begin position="44"/>
        <end position="62"/>
    </location>
</feature>
<keyword evidence="6 8" id="KW-1133">Transmembrane helix</keyword>
<accession>A0ABW3F2V6</accession>
<dbReference type="InterPro" id="IPR013426">
    <property type="entry name" value="EpsH-like"/>
</dbReference>
<evidence type="ECO:0000313" key="9">
    <source>
        <dbReference type="EMBL" id="MFD0912565.1"/>
    </source>
</evidence>
<evidence type="ECO:0000256" key="8">
    <source>
        <dbReference type="SAM" id="Phobius"/>
    </source>
</evidence>
<evidence type="ECO:0000313" key="10">
    <source>
        <dbReference type="Proteomes" id="UP001597128"/>
    </source>
</evidence>
<gene>
    <name evidence="9" type="primary">xrtB</name>
    <name evidence="9" type="ORF">ACFQ1Z_03295</name>
</gene>
<feature type="transmembrane region" description="Helical" evidence="8">
    <location>
        <begin position="74"/>
        <end position="94"/>
    </location>
</feature>
<comment type="subcellular location">
    <subcellularLocation>
        <location evidence="1">Cell membrane</location>
        <topology evidence="1">Multi-pass membrane protein</topology>
    </subcellularLocation>
</comment>
<dbReference type="Proteomes" id="UP001597128">
    <property type="component" value="Unassembled WGS sequence"/>
</dbReference>
<feature type="transmembrane region" description="Helical" evidence="8">
    <location>
        <begin position="185"/>
        <end position="208"/>
    </location>
</feature>
<dbReference type="NCBIfam" id="TIGR03113">
    <property type="entry name" value="exosort_XrtB"/>
    <property type="match status" value="1"/>
</dbReference>
<evidence type="ECO:0000256" key="2">
    <source>
        <dbReference type="ARBA" id="ARBA00022475"/>
    </source>
</evidence>
<evidence type="ECO:0000256" key="4">
    <source>
        <dbReference type="ARBA" id="ARBA00022692"/>
    </source>
</evidence>
<organism evidence="9 10">
    <name type="scientific">Methylophilus luteus</name>
    <dbReference type="NCBI Taxonomy" id="640108"/>
    <lineage>
        <taxon>Bacteria</taxon>
        <taxon>Pseudomonadati</taxon>
        <taxon>Pseudomonadota</taxon>
        <taxon>Betaproteobacteria</taxon>
        <taxon>Nitrosomonadales</taxon>
        <taxon>Methylophilaceae</taxon>
        <taxon>Methylophilus</taxon>
    </lineage>
</organism>
<keyword evidence="10" id="KW-1185">Reference proteome</keyword>
<dbReference type="RefSeq" id="WP_379055617.1">
    <property type="nucleotide sequence ID" value="NZ_JBHTKB010000001.1"/>
</dbReference>
<dbReference type="InterPro" id="IPR026392">
    <property type="entry name" value="Exo/Archaeosortase_dom"/>
</dbReference>
<name>A0ABW3F2V6_9PROT</name>
<sequence length="290" mass="32631">MNSMFLRSNVVGFTKSHYAILALIFLLCGSILRLNEYVWSLSDYSQGPVVLFILCYLFFAKAKEMQGYATESSRVLSVFFWTLLGIGIICYIIGRSQFINFLEIFSFCLLIPAVVGLVYGKNNLKKLWFPIFFTIFLIPLPSFFVASITMPIKIAVSSVTAEILSLLDYPVAQSGVILQIGQYKLFVADACAGMNTLFTLEGLGLFYLNIVKRDSLARNILLTILIIPISFLANVFRVLAISLITYYFGDEMGQGFLHGFAGIFMFMVALLLIISIDAFFEKFLDKKKSH</sequence>
<dbReference type="Pfam" id="PF09721">
    <property type="entry name" value="Exosortase_EpsH"/>
    <property type="match status" value="1"/>
</dbReference>
<protein>
    <submittedName>
        <fullName evidence="9">Exosortase B</fullName>
    </submittedName>
</protein>
<feature type="transmembrane region" description="Helical" evidence="8">
    <location>
        <begin position="100"/>
        <end position="120"/>
    </location>
</feature>
<evidence type="ECO:0000256" key="5">
    <source>
        <dbReference type="ARBA" id="ARBA00022801"/>
    </source>
</evidence>
<evidence type="ECO:0000256" key="6">
    <source>
        <dbReference type="ARBA" id="ARBA00022989"/>
    </source>
</evidence>
<dbReference type="NCBIfam" id="TIGR04178">
    <property type="entry name" value="exo_archaeo"/>
    <property type="match status" value="1"/>
</dbReference>
<dbReference type="InterPro" id="IPR019127">
    <property type="entry name" value="Exosortase"/>
</dbReference>
<evidence type="ECO:0000256" key="3">
    <source>
        <dbReference type="ARBA" id="ARBA00022670"/>
    </source>
</evidence>
<dbReference type="NCBIfam" id="TIGR02602">
    <property type="entry name" value="8TM_EpsH"/>
    <property type="match status" value="1"/>
</dbReference>
<dbReference type="InterPro" id="IPR017544">
    <property type="entry name" value="Exosortase-2"/>
</dbReference>
<evidence type="ECO:0000256" key="1">
    <source>
        <dbReference type="ARBA" id="ARBA00004651"/>
    </source>
</evidence>
<keyword evidence="4 8" id="KW-0812">Transmembrane</keyword>